<proteinExistence type="predicted"/>
<keyword evidence="2" id="KW-0812">Transmembrane</keyword>
<dbReference type="PANTHER" id="PTHR13018:SF83">
    <property type="entry name" value="RRM DOMAIN-CONTAINING PROTEIN"/>
    <property type="match status" value="1"/>
</dbReference>
<dbReference type="GeneID" id="7837151"/>
<evidence type="ECO:0000313" key="5">
    <source>
        <dbReference type="Proteomes" id="UP000009168"/>
    </source>
</evidence>
<feature type="transmembrane region" description="Helical" evidence="2">
    <location>
        <begin position="140"/>
        <end position="161"/>
    </location>
</feature>
<evidence type="ECO:0000256" key="2">
    <source>
        <dbReference type="SAM" id="Phobius"/>
    </source>
</evidence>
<dbReference type="Pfam" id="PF14703">
    <property type="entry name" value="PHM7_cyt"/>
    <property type="match status" value="1"/>
</dbReference>
<keyword evidence="5" id="KW-1185">Reference proteome</keyword>
<gene>
    <name evidence="4" type="ORF">TTHERM_00790830</name>
</gene>
<dbReference type="EMBL" id="GG662316">
    <property type="protein sequence ID" value="EAS05936.1"/>
    <property type="molecule type" value="Genomic_DNA"/>
</dbReference>
<dbReference type="OrthoDB" id="286234at2759"/>
<evidence type="ECO:0000313" key="4">
    <source>
        <dbReference type="EMBL" id="EAS05936.1"/>
    </source>
</evidence>
<dbReference type="GO" id="GO:0005886">
    <property type="term" value="C:plasma membrane"/>
    <property type="evidence" value="ECO:0007669"/>
    <property type="project" value="TreeGrafter"/>
</dbReference>
<keyword evidence="2" id="KW-0472">Membrane</keyword>
<dbReference type="HOGENOM" id="CLU_012088_0_0_1"/>
<dbReference type="OMA" id="MHEINES"/>
<sequence>MSNIAKTFDIPLLPINHSHNGVQEPQSTSNTFNQSQKLNELKQTSTIKSQEQVNKMIEDLYCKVDFDKIPGDFVLAEDHRKATRVGPELNEQEKRTLSLGDDCNKCDCCGRNVERKPLDLNCKITDLSFLGSGFPMFFQFVKLIILYLVIILLLSGLYNIFQNEKGSECQPINTKLTCYKNWVNVYTLGNRSSDESSIFMQQWLNLLTIFALIAYTQYIIYTQRQLDQIADEVCISPGDYTVMISNIPIEIQVPGFPNIDYDDDLKEFLENRCLIGIPLKVVRVNMCYNLTELQKLKEKKEKVIQQKQKLLKDQIKKQKFSDSTSILEFDQNIKEINKEIEQFEFKMGDGKGTEFMKKYFVGIALVTFQSEQEKEDIIELAKNKQIIYRKNVLRIRQAPEPTEIFWENLNVSLINRIVRIAIAIIIGLLCLFCGSLIIYLLCYVQYNYTKNRKEVMTFKEKAIIQSFSFMISTLIFVINLFLIKAVREVVNFKKLHTRTNYNLGFAYFLCLAQFVNSILIPLLVKIILNDTTYYSMLYNRAGVLNNQNSIFLFNTFLPIIMFLISYPNLIKNYFRNKVLKDKEKCVLTQKELLTTFEEPPFMIEFQYSQTMRTLFMTLAYCTVMPICILYSILALTIQYFTSKYDLIKRRTVPYNMGSSLSYNMIEMLKMSIIIYSFSAYFFIQMTTDTDYYDFPALIGIIVAIAHFFVPIKLVNQKYFQTQNAPPNQEIYDQVKLNFITDYDRENPATKRQATIDYLKITEKKQYFQNELLISQLMTSQEGDNS</sequence>
<reference evidence="5" key="1">
    <citation type="journal article" date="2006" name="PLoS Biol.">
        <title>Macronuclear genome sequence of the ciliate Tetrahymena thermophila, a model eukaryote.</title>
        <authorList>
            <person name="Eisen J.A."/>
            <person name="Coyne R.S."/>
            <person name="Wu M."/>
            <person name="Wu D."/>
            <person name="Thiagarajan M."/>
            <person name="Wortman J.R."/>
            <person name="Badger J.H."/>
            <person name="Ren Q."/>
            <person name="Amedeo P."/>
            <person name="Jones K.M."/>
            <person name="Tallon L.J."/>
            <person name="Delcher A.L."/>
            <person name="Salzberg S.L."/>
            <person name="Silva J.C."/>
            <person name="Haas B.J."/>
            <person name="Majoros W.H."/>
            <person name="Farzad M."/>
            <person name="Carlton J.M."/>
            <person name="Smith R.K. Jr."/>
            <person name="Garg J."/>
            <person name="Pearlman R.E."/>
            <person name="Karrer K.M."/>
            <person name="Sun L."/>
            <person name="Manning G."/>
            <person name="Elde N.C."/>
            <person name="Turkewitz A.P."/>
            <person name="Asai D.J."/>
            <person name="Wilkes D.E."/>
            <person name="Wang Y."/>
            <person name="Cai H."/>
            <person name="Collins K."/>
            <person name="Stewart B.A."/>
            <person name="Lee S.R."/>
            <person name="Wilamowska K."/>
            <person name="Weinberg Z."/>
            <person name="Ruzzo W.L."/>
            <person name="Wloga D."/>
            <person name="Gaertig J."/>
            <person name="Frankel J."/>
            <person name="Tsao C.-C."/>
            <person name="Gorovsky M.A."/>
            <person name="Keeling P.J."/>
            <person name="Waller R.F."/>
            <person name="Patron N.J."/>
            <person name="Cherry J.M."/>
            <person name="Stover N.A."/>
            <person name="Krieger C.J."/>
            <person name="del Toro C."/>
            <person name="Ryder H.F."/>
            <person name="Williamson S.C."/>
            <person name="Barbeau R.A."/>
            <person name="Hamilton E.P."/>
            <person name="Orias E."/>
        </authorList>
    </citation>
    <scope>NUCLEOTIDE SEQUENCE [LARGE SCALE GENOMIC DNA]</scope>
    <source>
        <strain evidence="5">SB210</strain>
    </source>
</reference>
<accession>Q24DQ4</accession>
<feature type="coiled-coil region" evidence="1">
    <location>
        <begin position="290"/>
        <end position="346"/>
    </location>
</feature>
<evidence type="ECO:0000259" key="3">
    <source>
        <dbReference type="Pfam" id="PF14703"/>
    </source>
</evidence>
<feature type="transmembrane region" description="Helical" evidence="2">
    <location>
        <begin position="420"/>
        <end position="442"/>
    </location>
</feature>
<keyword evidence="1" id="KW-0175">Coiled coil</keyword>
<feature type="transmembrane region" description="Helical" evidence="2">
    <location>
        <begin position="462"/>
        <end position="483"/>
    </location>
</feature>
<feature type="transmembrane region" description="Helical" evidence="2">
    <location>
        <begin position="694"/>
        <end position="713"/>
    </location>
</feature>
<dbReference type="Proteomes" id="UP000009168">
    <property type="component" value="Unassembled WGS sequence"/>
</dbReference>
<dbReference type="AlphaFoldDB" id="Q24DQ4"/>
<feature type="transmembrane region" description="Helical" evidence="2">
    <location>
        <begin position="203"/>
        <end position="221"/>
    </location>
</feature>
<name>Q24DQ4_TETTS</name>
<feature type="transmembrane region" description="Helical" evidence="2">
    <location>
        <begin position="614"/>
        <end position="640"/>
    </location>
</feature>
<protein>
    <submittedName>
        <fullName evidence="4">Phage head-tail family protein, putative</fullName>
    </submittedName>
</protein>
<dbReference type="InParanoid" id="Q24DQ4"/>
<feature type="transmembrane region" description="Helical" evidence="2">
    <location>
        <begin position="504"/>
        <end position="528"/>
    </location>
</feature>
<feature type="domain" description="CSC1/OSCA1-like cytosolic" evidence="3">
    <location>
        <begin position="239"/>
        <end position="408"/>
    </location>
</feature>
<dbReference type="InterPro" id="IPR027815">
    <property type="entry name" value="CSC1/OSCA1-like_cyt"/>
</dbReference>
<dbReference type="InterPro" id="IPR045122">
    <property type="entry name" value="Csc1-like"/>
</dbReference>
<feature type="transmembrane region" description="Helical" evidence="2">
    <location>
        <begin position="548"/>
        <end position="570"/>
    </location>
</feature>
<dbReference type="eggNOG" id="ENOG502SEJF">
    <property type="taxonomic scope" value="Eukaryota"/>
</dbReference>
<dbReference type="KEGG" id="tet:TTHERM_00790830"/>
<organism evidence="4 5">
    <name type="scientific">Tetrahymena thermophila (strain SB210)</name>
    <dbReference type="NCBI Taxonomy" id="312017"/>
    <lineage>
        <taxon>Eukaryota</taxon>
        <taxon>Sar</taxon>
        <taxon>Alveolata</taxon>
        <taxon>Ciliophora</taxon>
        <taxon>Intramacronucleata</taxon>
        <taxon>Oligohymenophorea</taxon>
        <taxon>Hymenostomatida</taxon>
        <taxon>Tetrahymenina</taxon>
        <taxon>Tetrahymenidae</taxon>
        <taxon>Tetrahymena</taxon>
    </lineage>
</organism>
<feature type="transmembrane region" description="Helical" evidence="2">
    <location>
        <begin position="660"/>
        <end position="682"/>
    </location>
</feature>
<dbReference type="PANTHER" id="PTHR13018">
    <property type="entry name" value="PROBABLE MEMBRANE PROTEIN DUF221-RELATED"/>
    <property type="match status" value="1"/>
</dbReference>
<keyword evidence="2" id="KW-1133">Transmembrane helix</keyword>
<dbReference type="GO" id="GO:0005227">
    <property type="term" value="F:calcium-activated cation channel activity"/>
    <property type="evidence" value="ECO:0007669"/>
    <property type="project" value="InterPro"/>
</dbReference>
<evidence type="ECO:0000256" key="1">
    <source>
        <dbReference type="SAM" id="Coils"/>
    </source>
</evidence>
<dbReference type="RefSeq" id="XP_001026181.1">
    <property type="nucleotide sequence ID" value="XM_001026181.1"/>
</dbReference>